<dbReference type="Pfam" id="PF07679">
    <property type="entry name" value="I-set"/>
    <property type="match status" value="1"/>
</dbReference>
<evidence type="ECO:0000256" key="3">
    <source>
        <dbReference type="ARBA" id="ARBA00023180"/>
    </source>
</evidence>
<feature type="compositionally biased region" description="Pro residues" evidence="5">
    <location>
        <begin position="373"/>
        <end position="384"/>
    </location>
</feature>
<reference evidence="9 10" key="1">
    <citation type="submission" date="2020-02" db="EMBL/GenBank/DDBJ databases">
        <title>A chromosome-scale genome assembly of the black bullhead catfish (Ameiurus melas).</title>
        <authorList>
            <person name="Wen M."/>
            <person name="Zham M."/>
            <person name="Cabau C."/>
            <person name="Klopp C."/>
            <person name="Donnadieu C."/>
            <person name="Roques C."/>
            <person name="Bouchez O."/>
            <person name="Lampietro C."/>
            <person name="Jouanno E."/>
            <person name="Herpin A."/>
            <person name="Louis A."/>
            <person name="Berthelot C."/>
            <person name="Parey E."/>
            <person name="Roest-Crollius H."/>
            <person name="Braasch I."/>
            <person name="Postlethwait J."/>
            <person name="Robinson-Rechavi M."/>
            <person name="Echchiki A."/>
            <person name="Begum T."/>
            <person name="Montfort J."/>
            <person name="Schartl M."/>
            <person name="Bobe J."/>
            <person name="Guiguen Y."/>
        </authorList>
    </citation>
    <scope>NUCLEOTIDE SEQUENCE [LARGE SCALE GENOMIC DNA]</scope>
    <source>
        <strain evidence="9">M_S1</strain>
        <tissue evidence="9">Blood</tissue>
    </source>
</reference>
<dbReference type="InterPro" id="IPR013783">
    <property type="entry name" value="Ig-like_fold"/>
</dbReference>
<dbReference type="Gene3D" id="2.60.40.10">
    <property type="entry name" value="Immunoglobulins"/>
    <property type="match status" value="3"/>
</dbReference>
<proteinExistence type="predicted"/>
<feature type="region of interest" description="Disordered" evidence="5">
    <location>
        <begin position="358"/>
        <end position="400"/>
    </location>
</feature>
<gene>
    <name evidence="9" type="ORF">AMELA_G00081640</name>
</gene>
<comment type="caution">
    <text evidence="9">The sequence shown here is derived from an EMBL/GenBank/DDBJ whole genome shotgun (WGS) entry which is preliminary data.</text>
</comment>
<evidence type="ECO:0000313" key="10">
    <source>
        <dbReference type="Proteomes" id="UP000593565"/>
    </source>
</evidence>
<feature type="transmembrane region" description="Helical" evidence="6">
    <location>
        <begin position="308"/>
        <end position="329"/>
    </location>
</feature>
<sequence>MEQAVVVILVITLLTVSGQEGNLLPPGPINKEVGANVLLTTIPSSEQISIIRWHFNGTEVIKYVRPGTITVNPNYNGRVNLNYTTGDLELKNLTMADSGKYTLTFTFESGLGNQDHILLQVFEPVVSFDITGPEGNLIENSTGTFTCKGNGTISSTVWLKKDEILANSNSITFLDDNRTMVINPLLRSDSGDYQCVISNPVSSSTATYSITVNYGPDVRILGAQTFEEGSAILLLCVDDSFPAATITWTVQGMPAKNASLYVTENSKLSDSGEYKCTCWNSVTGIRASAVQSVTVRAVSSRLGPGVEAGITVGVIFAVVILVVLIYFLVKHFKKPTDTVRETPVPMIVNQQTTVPTVDKLKGSRPNVYQNSQPSPPLRKPPTLPRPRDTNDSDIYCNSIN</sequence>
<feature type="domain" description="Ig-like" evidence="8">
    <location>
        <begin position="124"/>
        <end position="213"/>
    </location>
</feature>
<protein>
    <recommendedName>
        <fullName evidence="8">Ig-like domain-containing protein</fullName>
    </recommendedName>
</protein>
<dbReference type="Proteomes" id="UP000593565">
    <property type="component" value="Unassembled WGS sequence"/>
</dbReference>
<evidence type="ECO:0000313" key="9">
    <source>
        <dbReference type="EMBL" id="KAF4088416.1"/>
    </source>
</evidence>
<dbReference type="InterPro" id="IPR013106">
    <property type="entry name" value="Ig_V-set"/>
</dbReference>
<dbReference type="PROSITE" id="PS50835">
    <property type="entry name" value="IG_LIKE"/>
    <property type="match status" value="2"/>
</dbReference>
<keyword evidence="6" id="KW-0472">Membrane</keyword>
<evidence type="ECO:0000256" key="5">
    <source>
        <dbReference type="SAM" id="MobiDB-lite"/>
    </source>
</evidence>
<feature type="chain" id="PRO_5029622245" description="Ig-like domain-containing protein" evidence="7">
    <location>
        <begin position="19"/>
        <end position="400"/>
    </location>
</feature>
<dbReference type="SMART" id="SM00409">
    <property type="entry name" value="IG"/>
    <property type="match status" value="3"/>
</dbReference>
<organism evidence="9 10">
    <name type="scientific">Ameiurus melas</name>
    <name type="common">Black bullhead</name>
    <name type="synonym">Silurus melas</name>
    <dbReference type="NCBI Taxonomy" id="219545"/>
    <lineage>
        <taxon>Eukaryota</taxon>
        <taxon>Metazoa</taxon>
        <taxon>Chordata</taxon>
        <taxon>Craniata</taxon>
        <taxon>Vertebrata</taxon>
        <taxon>Euteleostomi</taxon>
        <taxon>Actinopterygii</taxon>
        <taxon>Neopterygii</taxon>
        <taxon>Teleostei</taxon>
        <taxon>Ostariophysi</taxon>
        <taxon>Siluriformes</taxon>
        <taxon>Ictaluridae</taxon>
        <taxon>Ameiurus</taxon>
    </lineage>
</organism>
<dbReference type="EMBL" id="JAAGNN010000006">
    <property type="protein sequence ID" value="KAF4088416.1"/>
    <property type="molecule type" value="Genomic_DNA"/>
</dbReference>
<keyword evidence="10" id="KW-1185">Reference proteome</keyword>
<dbReference type="InterPro" id="IPR003599">
    <property type="entry name" value="Ig_sub"/>
</dbReference>
<accession>A0A7J6B0L3</accession>
<dbReference type="SMART" id="SM00408">
    <property type="entry name" value="IGc2"/>
    <property type="match status" value="2"/>
</dbReference>
<keyword evidence="6" id="KW-0812">Transmembrane</keyword>
<dbReference type="SUPFAM" id="SSF48726">
    <property type="entry name" value="Immunoglobulin"/>
    <property type="match status" value="3"/>
</dbReference>
<evidence type="ECO:0000256" key="6">
    <source>
        <dbReference type="SAM" id="Phobius"/>
    </source>
</evidence>
<dbReference type="PANTHER" id="PTHR44337">
    <property type="entry name" value="CARCINOEMBRYONIC ANTIGEN-RELATED CELL ADHESION MOLECULE 8"/>
    <property type="match status" value="1"/>
</dbReference>
<keyword evidence="6" id="KW-1133">Transmembrane helix</keyword>
<dbReference type="InterPro" id="IPR052598">
    <property type="entry name" value="IgSF_CEA-related"/>
</dbReference>
<keyword evidence="2" id="KW-1015">Disulfide bond</keyword>
<keyword evidence="3" id="KW-0325">Glycoprotein</keyword>
<dbReference type="InterPro" id="IPR036179">
    <property type="entry name" value="Ig-like_dom_sf"/>
</dbReference>
<dbReference type="AlphaFoldDB" id="A0A7J6B0L3"/>
<keyword evidence="1 7" id="KW-0732">Signal</keyword>
<evidence type="ECO:0000256" key="2">
    <source>
        <dbReference type="ARBA" id="ARBA00023157"/>
    </source>
</evidence>
<evidence type="ECO:0000256" key="7">
    <source>
        <dbReference type="SAM" id="SignalP"/>
    </source>
</evidence>
<feature type="signal peptide" evidence="7">
    <location>
        <begin position="1"/>
        <end position="18"/>
    </location>
</feature>
<keyword evidence="4" id="KW-0393">Immunoglobulin domain</keyword>
<evidence type="ECO:0000259" key="8">
    <source>
        <dbReference type="PROSITE" id="PS50835"/>
    </source>
</evidence>
<dbReference type="Pfam" id="PF07686">
    <property type="entry name" value="V-set"/>
    <property type="match status" value="1"/>
</dbReference>
<name>A0A7J6B0L3_AMEME</name>
<dbReference type="InterPro" id="IPR013098">
    <property type="entry name" value="Ig_I-set"/>
</dbReference>
<dbReference type="InterPro" id="IPR007110">
    <property type="entry name" value="Ig-like_dom"/>
</dbReference>
<dbReference type="InterPro" id="IPR003598">
    <property type="entry name" value="Ig_sub2"/>
</dbReference>
<dbReference type="PANTHER" id="PTHR44337:SF16">
    <property type="entry name" value="CARCINOEMBRYONIC ANTIGEN-RELATED CELL ADHESION MOLECULE 20-LIKE-RELATED"/>
    <property type="match status" value="1"/>
</dbReference>
<evidence type="ECO:0000256" key="1">
    <source>
        <dbReference type="ARBA" id="ARBA00022729"/>
    </source>
</evidence>
<evidence type="ECO:0000256" key="4">
    <source>
        <dbReference type="ARBA" id="ARBA00023319"/>
    </source>
</evidence>
<feature type="domain" description="Ig-like" evidence="8">
    <location>
        <begin position="216"/>
        <end position="294"/>
    </location>
</feature>